<evidence type="ECO:0008006" key="5">
    <source>
        <dbReference type="Google" id="ProtNLM"/>
    </source>
</evidence>
<keyword evidence="2" id="KW-0732">Signal</keyword>
<protein>
    <recommendedName>
        <fullName evidence="5">YXWGXW repeat-containing protein</fullName>
    </recommendedName>
</protein>
<name>Q223G3_ALBFT</name>
<evidence type="ECO:0000313" key="4">
    <source>
        <dbReference type="Proteomes" id="UP000008332"/>
    </source>
</evidence>
<dbReference type="HOGENOM" id="CLU_139747_0_0_4"/>
<dbReference type="RefSeq" id="WP_011462416.1">
    <property type="nucleotide sequence ID" value="NC_007908.1"/>
</dbReference>
<dbReference type="Proteomes" id="UP000008332">
    <property type="component" value="Chromosome"/>
</dbReference>
<dbReference type="Pfam" id="PF12779">
    <property type="entry name" value="WXXGXW"/>
    <property type="match status" value="2"/>
</dbReference>
<evidence type="ECO:0000256" key="1">
    <source>
        <dbReference type="SAM" id="MobiDB-lite"/>
    </source>
</evidence>
<feature type="chain" id="PRO_5004201099" description="YXWGXW repeat-containing protein" evidence="2">
    <location>
        <begin position="28"/>
        <end position="139"/>
    </location>
</feature>
<proteinExistence type="predicted"/>
<dbReference type="InterPro" id="IPR024447">
    <property type="entry name" value="YXWGXW_rpt"/>
</dbReference>
<accession>Q223G3</accession>
<evidence type="ECO:0000313" key="3">
    <source>
        <dbReference type="EMBL" id="ABD67843.1"/>
    </source>
</evidence>
<dbReference type="STRING" id="338969.Rfer_0081"/>
<sequence>MKPSNKVRHLVLSVLVAASAVAVPAFAQVSVNINLAPPAPLYEVRPVIAPGYAWAPGYWVLMGDRHVWVRGRTIVQREGYRWAPDHWEQRNNIYVRQPGYWQRDDNYKSIKMEKQKKPKHWDKGQGQGGKHGNKGKRND</sequence>
<dbReference type="KEGG" id="rfr:Rfer_0081"/>
<organism evidence="3 4">
    <name type="scientific">Albidiferax ferrireducens (strain ATCC BAA-621 / DSM 15236 / T118)</name>
    <name type="common">Rhodoferax ferrireducens</name>
    <dbReference type="NCBI Taxonomy" id="338969"/>
    <lineage>
        <taxon>Bacteria</taxon>
        <taxon>Pseudomonadati</taxon>
        <taxon>Pseudomonadota</taxon>
        <taxon>Betaproteobacteria</taxon>
        <taxon>Burkholderiales</taxon>
        <taxon>Comamonadaceae</taxon>
        <taxon>Rhodoferax</taxon>
    </lineage>
</organism>
<feature type="signal peptide" evidence="2">
    <location>
        <begin position="1"/>
        <end position="27"/>
    </location>
</feature>
<dbReference type="eggNOG" id="ENOG5033IE5">
    <property type="taxonomic scope" value="Bacteria"/>
</dbReference>
<reference evidence="4" key="1">
    <citation type="submission" date="2006-02" db="EMBL/GenBank/DDBJ databases">
        <title>Complete sequence of chromosome of Rhodoferax ferrireducens DSM 15236.</title>
        <authorList>
            <person name="Copeland A."/>
            <person name="Lucas S."/>
            <person name="Lapidus A."/>
            <person name="Barry K."/>
            <person name="Detter J.C."/>
            <person name="Glavina del Rio T."/>
            <person name="Hammon N."/>
            <person name="Israni S."/>
            <person name="Pitluck S."/>
            <person name="Brettin T."/>
            <person name="Bruce D."/>
            <person name="Han C."/>
            <person name="Tapia R."/>
            <person name="Gilna P."/>
            <person name="Kiss H."/>
            <person name="Schmutz J."/>
            <person name="Larimer F."/>
            <person name="Land M."/>
            <person name="Kyrpides N."/>
            <person name="Ivanova N."/>
            <person name="Richardson P."/>
        </authorList>
    </citation>
    <scope>NUCLEOTIDE SEQUENCE [LARGE SCALE GENOMIC DNA]</scope>
    <source>
        <strain evidence="4">ATCC BAA-621 / DSM 15236 / T118</strain>
    </source>
</reference>
<dbReference type="AlphaFoldDB" id="Q223G3"/>
<dbReference type="EMBL" id="CP000267">
    <property type="protein sequence ID" value="ABD67843.1"/>
    <property type="molecule type" value="Genomic_DNA"/>
</dbReference>
<feature type="region of interest" description="Disordered" evidence="1">
    <location>
        <begin position="111"/>
        <end position="139"/>
    </location>
</feature>
<gene>
    <name evidence="3" type="ordered locus">Rfer_0081</name>
</gene>
<evidence type="ECO:0000256" key="2">
    <source>
        <dbReference type="SAM" id="SignalP"/>
    </source>
</evidence>
<keyword evidence="4" id="KW-1185">Reference proteome</keyword>